<evidence type="ECO:0000313" key="2">
    <source>
        <dbReference type="EMBL" id="GEO30607.1"/>
    </source>
</evidence>
<keyword evidence="3" id="KW-1185">Reference proteome</keyword>
<organism evidence="2 3">
    <name type="scientific">Terrabacter aerolatus</name>
    <dbReference type="NCBI Taxonomy" id="422442"/>
    <lineage>
        <taxon>Bacteria</taxon>
        <taxon>Bacillati</taxon>
        <taxon>Actinomycetota</taxon>
        <taxon>Actinomycetes</taxon>
        <taxon>Micrococcales</taxon>
        <taxon>Intrasporangiaceae</taxon>
        <taxon>Terrabacter</taxon>
    </lineage>
</organism>
<evidence type="ECO:0000313" key="3">
    <source>
        <dbReference type="Proteomes" id="UP000321534"/>
    </source>
</evidence>
<evidence type="ECO:0000256" key="1">
    <source>
        <dbReference type="SAM" id="MobiDB-lite"/>
    </source>
</evidence>
<dbReference type="EMBL" id="BJYX01000012">
    <property type="protein sequence ID" value="GEO30607.1"/>
    <property type="molecule type" value="Genomic_DNA"/>
</dbReference>
<comment type="caution">
    <text evidence="2">The sequence shown here is derived from an EMBL/GenBank/DDBJ whole genome shotgun (WGS) entry which is preliminary data.</text>
</comment>
<dbReference type="RefSeq" id="WP_147066722.1">
    <property type="nucleotide sequence ID" value="NZ_BAAARO010000001.1"/>
</dbReference>
<dbReference type="OrthoDB" id="4867314at2"/>
<proteinExistence type="predicted"/>
<feature type="region of interest" description="Disordered" evidence="1">
    <location>
        <begin position="1"/>
        <end position="22"/>
    </location>
</feature>
<dbReference type="AlphaFoldDB" id="A0A512D2B1"/>
<feature type="compositionally biased region" description="Basic and acidic residues" evidence="1">
    <location>
        <begin position="1"/>
        <end position="12"/>
    </location>
</feature>
<gene>
    <name evidence="2" type="ORF">TAE01_24170</name>
</gene>
<name>A0A512D2B1_9MICO</name>
<sequence length="137" mass="15314">MHDPRHTSERPGRRSGPPDLPEDVRDLVAVDLSAAQVQDWSIAGDSFSWTLLAGDADRGHELASLTYVGAVVLHTNRRDLDRAVAAAAEVDRSEVVRSDDGGFEHRVTLVPDYPIVVRFWSVEVRRMPAPDHLRRVR</sequence>
<reference evidence="2 3" key="1">
    <citation type="submission" date="2019-07" db="EMBL/GenBank/DDBJ databases">
        <title>Whole genome shotgun sequence of Terrabacter aerolatus NBRC 106305.</title>
        <authorList>
            <person name="Hosoyama A."/>
            <person name="Uohara A."/>
            <person name="Ohji S."/>
            <person name="Ichikawa N."/>
        </authorList>
    </citation>
    <scope>NUCLEOTIDE SEQUENCE [LARGE SCALE GENOMIC DNA]</scope>
    <source>
        <strain evidence="2 3">NBRC 106305</strain>
    </source>
</reference>
<dbReference type="Proteomes" id="UP000321534">
    <property type="component" value="Unassembled WGS sequence"/>
</dbReference>
<accession>A0A512D2B1</accession>
<protein>
    <submittedName>
        <fullName evidence="2">Uncharacterized protein</fullName>
    </submittedName>
</protein>